<evidence type="ECO:0000256" key="3">
    <source>
        <dbReference type="ARBA" id="ARBA00022475"/>
    </source>
</evidence>
<feature type="transmembrane region" description="Helical" evidence="9">
    <location>
        <begin position="359"/>
        <end position="378"/>
    </location>
</feature>
<proteinExistence type="predicted"/>
<name>A0A412CE47_9FIRM</name>
<evidence type="ECO:0000259" key="10">
    <source>
        <dbReference type="PROSITE" id="PS51104"/>
    </source>
</evidence>
<dbReference type="GO" id="GO:0009401">
    <property type="term" value="P:phosphoenolpyruvate-dependent sugar phosphotransferase system"/>
    <property type="evidence" value="ECO:0007669"/>
    <property type="project" value="UniProtKB-KW"/>
</dbReference>
<reference evidence="11 12" key="1">
    <citation type="submission" date="2018-08" db="EMBL/GenBank/DDBJ databases">
        <title>A genome reference for cultivated species of the human gut microbiota.</title>
        <authorList>
            <person name="Zou Y."/>
            <person name="Xue W."/>
            <person name="Luo G."/>
        </authorList>
    </citation>
    <scope>NUCLEOTIDE SEQUENCE [LARGE SCALE GENOMIC DNA]</scope>
    <source>
        <strain evidence="11 12">AF27-12</strain>
    </source>
</reference>
<dbReference type="PROSITE" id="PS51104">
    <property type="entry name" value="PTS_EIIC_TYPE_2"/>
    <property type="match status" value="1"/>
</dbReference>
<evidence type="ECO:0000256" key="7">
    <source>
        <dbReference type="ARBA" id="ARBA00022989"/>
    </source>
</evidence>
<feature type="transmembrane region" description="Helical" evidence="9">
    <location>
        <begin position="333"/>
        <end position="352"/>
    </location>
</feature>
<dbReference type="InterPro" id="IPR004703">
    <property type="entry name" value="PTS_sugar-sp_permease"/>
</dbReference>
<dbReference type="Pfam" id="PF03611">
    <property type="entry name" value="EIIC-GAT"/>
    <property type="match status" value="1"/>
</dbReference>
<dbReference type="AlphaFoldDB" id="A0A412CE47"/>
<feature type="transmembrane region" description="Helical" evidence="9">
    <location>
        <begin position="179"/>
        <end position="200"/>
    </location>
</feature>
<keyword evidence="7 9" id="KW-1133">Transmembrane helix</keyword>
<dbReference type="PANTHER" id="PTHR37324">
    <property type="entry name" value="PTS SYSTEM GALACTITOL-SPECIFIC EIIC COMPONENT"/>
    <property type="match status" value="1"/>
</dbReference>
<evidence type="ECO:0000256" key="9">
    <source>
        <dbReference type="SAM" id="Phobius"/>
    </source>
</evidence>
<accession>A0A412CE47</accession>
<keyword evidence="4" id="KW-0762">Sugar transport</keyword>
<sequence length="421" mass="44911">MENLVPMFQAFLGLGPTVILPVFIFIIGLIFRCGPAKSFHSGLTIGVGFVGINLVVALLCDNLGPAAQAMIKNFGIQLNAIDIGWPGSASMAWASPIAAFVLPLALVVNIIMLFTKTTKTMDVDIWNYWHFTFCGACVYALTGSFWQAIVAAIIFEIVVLKIADWTAPYMEKYFDLPGVSVPTGSTCSYAPLGIPLIWLIQKIPVIKNLKADPDSIQKRFGIFGEPIFMGLFLGAVLGVLAGYNAGEVAKVGMAMAGVMVLMPRMVKLLMEGLIPISEAARNVLQKRFGENANIYIGLDAAVTTGHPAVIATALILVPITILLAVILPGNNVLPFGDLATIPFIVAMIVAAARGNIVHSVLAGIVVISLSLLMSTAMAEFQTTMGVIANFKMPEGSTLISSIDQAGNLINFIIFKAFALFN</sequence>
<comment type="caution">
    <text evidence="11">The sequence shown here is derived from an EMBL/GenBank/DDBJ whole genome shotgun (WGS) entry which is preliminary data.</text>
</comment>
<keyword evidence="2" id="KW-0813">Transport</keyword>
<dbReference type="InterPro" id="IPR013853">
    <property type="entry name" value="EIIC-GAT"/>
</dbReference>
<keyword evidence="8 9" id="KW-0472">Membrane</keyword>
<dbReference type="GO" id="GO:0005886">
    <property type="term" value="C:plasma membrane"/>
    <property type="evidence" value="ECO:0007669"/>
    <property type="project" value="UniProtKB-SubCell"/>
</dbReference>
<evidence type="ECO:0000256" key="2">
    <source>
        <dbReference type="ARBA" id="ARBA00022448"/>
    </source>
</evidence>
<evidence type="ECO:0000256" key="8">
    <source>
        <dbReference type="ARBA" id="ARBA00023136"/>
    </source>
</evidence>
<evidence type="ECO:0000313" key="11">
    <source>
        <dbReference type="EMBL" id="RGQ82555.1"/>
    </source>
</evidence>
<dbReference type="PANTHER" id="PTHR37324:SF2">
    <property type="entry name" value="PTS SYSTEM GALACTITOL-SPECIFIC EIIC COMPONENT"/>
    <property type="match status" value="1"/>
</dbReference>
<evidence type="ECO:0000313" key="12">
    <source>
        <dbReference type="Proteomes" id="UP000286147"/>
    </source>
</evidence>
<keyword evidence="5" id="KW-0598">Phosphotransferase system</keyword>
<dbReference type="PIRSF" id="PIRSF006304">
    <property type="entry name" value="GatC"/>
    <property type="match status" value="1"/>
</dbReference>
<evidence type="ECO:0000256" key="5">
    <source>
        <dbReference type="ARBA" id="ARBA00022683"/>
    </source>
</evidence>
<organism evidence="11 12">
    <name type="scientific">Megamonas rupellensis</name>
    <dbReference type="NCBI Taxonomy" id="491921"/>
    <lineage>
        <taxon>Bacteria</taxon>
        <taxon>Bacillati</taxon>
        <taxon>Bacillota</taxon>
        <taxon>Negativicutes</taxon>
        <taxon>Selenomonadales</taxon>
        <taxon>Selenomonadaceae</taxon>
        <taxon>Megamonas</taxon>
    </lineage>
</organism>
<evidence type="ECO:0000256" key="4">
    <source>
        <dbReference type="ARBA" id="ARBA00022597"/>
    </source>
</evidence>
<dbReference type="EMBL" id="QRTP01000015">
    <property type="protein sequence ID" value="RGQ82555.1"/>
    <property type="molecule type" value="Genomic_DNA"/>
</dbReference>
<feature type="domain" description="PTS EIIC type-2" evidence="10">
    <location>
        <begin position="8"/>
        <end position="421"/>
    </location>
</feature>
<feature type="transmembrane region" description="Helical" evidence="9">
    <location>
        <begin position="126"/>
        <end position="159"/>
    </location>
</feature>
<comment type="subcellular location">
    <subcellularLocation>
        <location evidence="1">Cell membrane</location>
        <topology evidence="1">Multi-pass membrane protein</topology>
    </subcellularLocation>
</comment>
<dbReference type="InterPro" id="IPR013014">
    <property type="entry name" value="PTS_EIIC_2"/>
</dbReference>
<feature type="transmembrane region" description="Helical" evidence="9">
    <location>
        <begin position="93"/>
        <end position="114"/>
    </location>
</feature>
<evidence type="ECO:0000256" key="6">
    <source>
        <dbReference type="ARBA" id="ARBA00022692"/>
    </source>
</evidence>
<dbReference type="RefSeq" id="WP_008538422.1">
    <property type="nucleotide sequence ID" value="NZ_QRTP01000015.1"/>
</dbReference>
<dbReference type="Proteomes" id="UP000286147">
    <property type="component" value="Unassembled WGS sequence"/>
</dbReference>
<feature type="transmembrane region" description="Helical" evidence="9">
    <location>
        <begin position="6"/>
        <end position="31"/>
    </location>
</feature>
<keyword evidence="3" id="KW-1003">Cell membrane</keyword>
<keyword evidence="6 9" id="KW-0812">Transmembrane</keyword>
<dbReference type="GO" id="GO:0015577">
    <property type="term" value="F:galactitol transmembrane transporter activity"/>
    <property type="evidence" value="ECO:0007669"/>
    <property type="project" value="InterPro"/>
</dbReference>
<protein>
    <submittedName>
        <fullName evidence="11">PTS galactitol transporter subunit IIC</fullName>
    </submittedName>
</protein>
<evidence type="ECO:0000256" key="1">
    <source>
        <dbReference type="ARBA" id="ARBA00004651"/>
    </source>
</evidence>
<dbReference type="NCBIfam" id="TIGR00827">
    <property type="entry name" value="EIIC-GAT"/>
    <property type="match status" value="1"/>
</dbReference>
<dbReference type="GeneID" id="62778168"/>
<feature type="transmembrane region" description="Helical" evidence="9">
    <location>
        <begin position="220"/>
        <end position="242"/>
    </location>
</feature>
<feature type="transmembrane region" description="Helical" evidence="9">
    <location>
        <begin position="308"/>
        <end position="327"/>
    </location>
</feature>
<feature type="transmembrane region" description="Helical" evidence="9">
    <location>
        <begin position="43"/>
        <end position="64"/>
    </location>
</feature>
<gene>
    <name evidence="11" type="ORF">DWY77_06965</name>
</gene>